<dbReference type="EC" id="3.1.1.4" evidence="6 18"/>
<evidence type="ECO:0000256" key="16">
    <source>
        <dbReference type="ARBA" id="ARBA00023136"/>
    </source>
</evidence>
<evidence type="ECO:0000256" key="8">
    <source>
        <dbReference type="ARBA" id="ARBA00022452"/>
    </source>
</evidence>
<dbReference type="InterPro" id="IPR036541">
    <property type="entry name" value="PLipase_A1_sf"/>
</dbReference>
<keyword evidence="10 18" id="KW-0479">Metal-binding</keyword>
<evidence type="ECO:0000256" key="3">
    <source>
        <dbReference type="ARBA" id="ARBA00010525"/>
    </source>
</evidence>
<dbReference type="PRINTS" id="PR01486">
    <property type="entry name" value="PHPHLIPASEA1"/>
</dbReference>
<comment type="subunit">
    <text evidence="4 18">Homodimer; dimerization is reversible, and the dimeric form is the active one.</text>
</comment>
<evidence type="ECO:0000313" key="20">
    <source>
        <dbReference type="Proteomes" id="UP001202831"/>
    </source>
</evidence>
<keyword evidence="11 18" id="KW-0732">Signal</keyword>
<accession>A0ABT0N4I6</accession>
<protein>
    <recommendedName>
        <fullName evidence="7 18">Phospholipase A1</fullName>
        <ecNumber evidence="5 18">3.1.1.32</ecNumber>
        <ecNumber evidence="6 18">3.1.1.4</ecNumber>
    </recommendedName>
    <alternativeName>
        <fullName evidence="18">Phosphatidylcholine 1-acylhydrolase</fullName>
    </alternativeName>
</protein>
<comment type="catalytic activity">
    <reaction evidence="2 18">
        <text>a 1,2-diacyl-sn-glycero-3-phosphocholine + H2O = a 1-acyl-sn-glycero-3-phosphocholine + a fatty acid + H(+)</text>
        <dbReference type="Rhea" id="RHEA:15801"/>
        <dbReference type="ChEBI" id="CHEBI:15377"/>
        <dbReference type="ChEBI" id="CHEBI:15378"/>
        <dbReference type="ChEBI" id="CHEBI:28868"/>
        <dbReference type="ChEBI" id="CHEBI:57643"/>
        <dbReference type="ChEBI" id="CHEBI:58168"/>
        <dbReference type="EC" id="3.1.1.4"/>
    </reaction>
</comment>
<reference evidence="19 20" key="1">
    <citation type="submission" date="2022-01" db="EMBL/GenBank/DDBJ databases">
        <title>Whole genome-based taxonomy of the Shewanellaceae.</title>
        <authorList>
            <person name="Martin-Rodriguez A.J."/>
        </authorList>
    </citation>
    <scope>NUCLEOTIDE SEQUENCE [LARGE SCALE GENOMIC DNA]</scope>
    <source>
        <strain evidence="19 20">DSM 21332</strain>
    </source>
</reference>
<keyword evidence="14 18" id="KW-0442">Lipid degradation</keyword>
<evidence type="ECO:0000313" key="19">
    <source>
        <dbReference type="EMBL" id="MCL2913347.1"/>
    </source>
</evidence>
<comment type="function">
    <text evidence="18">Hydrolysis of phosphatidylcholine with phospholipase A2 (EC 3.1.1.4) and phospholipase A1 (EC 3.1.1.32) activities.</text>
</comment>
<evidence type="ECO:0000256" key="17">
    <source>
        <dbReference type="ARBA" id="ARBA00023237"/>
    </source>
</evidence>
<keyword evidence="20" id="KW-1185">Reference proteome</keyword>
<evidence type="ECO:0000256" key="14">
    <source>
        <dbReference type="ARBA" id="ARBA00022963"/>
    </source>
</evidence>
<evidence type="ECO:0000256" key="6">
    <source>
        <dbReference type="ARBA" id="ARBA00013278"/>
    </source>
</evidence>
<evidence type="ECO:0000256" key="10">
    <source>
        <dbReference type="ARBA" id="ARBA00022723"/>
    </source>
</evidence>
<dbReference type="EC" id="3.1.1.32" evidence="5 18"/>
<keyword evidence="13 18" id="KW-0106">Calcium</keyword>
<keyword evidence="12 18" id="KW-0378">Hydrolase</keyword>
<evidence type="ECO:0000256" key="7">
    <source>
        <dbReference type="ARBA" id="ARBA00021726"/>
    </source>
</evidence>
<evidence type="ECO:0000256" key="12">
    <source>
        <dbReference type="ARBA" id="ARBA00022801"/>
    </source>
</evidence>
<evidence type="ECO:0000256" key="9">
    <source>
        <dbReference type="ARBA" id="ARBA00022692"/>
    </source>
</evidence>
<gene>
    <name evidence="19" type="ORF">L2725_06045</name>
</gene>
<dbReference type="RefSeq" id="WP_249248143.1">
    <property type="nucleotide sequence ID" value="NZ_JAKIKT010000002.1"/>
</dbReference>
<comment type="cofactor">
    <cofactor evidence="18">
        <name>Ca(2+)</name>
        <dbReference type="ChEBI" id="CHEBI:29108"/>
    </cofactor>
    <text evidence="18">Binds 1 Ca(2+) ion per monomer. In the dimeric form the Ca(2+) is bound by different amino acids with binding of each Ca(2+) shared with ligands coming from each monomer. The Ca(2+) ion may have a role in catalysis.</text>
</comment>
<evidence type="ECO:0000256" key="1">
    <source>
        <dbReference type="ARBA" id="ARBA00000111"/>
    </source>
</evidence>
<evidence type="ECO:0000256" key="4">
    <source>
        <dbReference type="ARBA" id="ARBA00011702"/>
    </source>
</evidence>
<dbReference type="Gene3D" id="2.40.230.10">
    <property type="entry name" value="Phospholipase A1"/>
    <property type="match status" value="1"/>
</dbReference>
<sequence length="278" mass="32664">MPQKSILLLACCTLNLMCSDYSYADEFERDFMPSRDQFELSAYQGNYFLPWYYTSDPNQAYYAPQNPNGGDISKTNFQFQVSLKYGLASNLLSDNDGIYFSYTQVANWQAYDSSAYFRDTQYQPELFWVFLNEVDQNNWHWRHSRVGFMHQSNGKGGDDERSWNRFYLDFQFGKDQLTVNLRPWIRTDVHGSRDYNPDIEDYLGYGDIQLQWKPGRHTIKLTLRNQMESSFSKGYEELSWQFPIYKKLHGYVKLQSGYGLTISDYDSYDNAIGIGIAL</sequence>
<feature type="signal peptide" evidence="18">
    <location>
        <begin position="1"/>
        <end position="24"/>
    </location>
</feature>
<evidence type="ECO:0000256" key="15">
    <source>
        <dbReference type="ARBA" id="ARBA00023098"/>
    </source>
</evidence>
<dbReference type="Pfam" id="PF02253">
    <property type="entry name" value="PLA1"/>
    <property type="match status" value="1"/>
</dbReference>
<feature type="chain" id="PRO_5044956542" description="Phospholipase A1" evidence="18">
    <location>
        <begin position="25"/>
        <end position="278"/>
    </location>
</feature>
<keyword evidence="16" id="KW-0472">Membrane</keyword>
<evidence type="ECO:0000256" key="2">
    <source>
        <dbReference type="ARBA" id="ARBA00001604"/>
    </source>
</evidence>
<dbReference type="InterPro" id="IPR003187">
    <property type="entry name" value="PLipase_A1"/>
</dbReference>
<comment type="subcellular location">
    <subcellularLocation>
        <location evidence="18">Cell outer membrane</location>
        <topology evidence="18">Multi-pass membrane protein</topology>
    </subcellularLocation>
    <text evidence="18">One of the very few enzymes located there.</text>
</comment>
<dbReference type="EMBL" id="JAKIKT010000002">
    <property type="protein sequence ID" value="MCL2913347.1"/>
    <property type="molecule type" value="Genomic_DNA"/>
</dbReference>
<keyword evidence="8" id="KW-1134">Transmembrane beta strand</keyword>
<keyword evidence="15 18" id="KW-0443">Lipid metabolism</keyword>
<dbReference type="Proteomes" id="UP001202831">
    <property type="component" value="Unassembled WGS sequence"/>
</dbReference>
<comment type="caution">
    <text evidence="19">The sequence shown here is derived from an EMBL/GenBank/DDBJ whole genome shotgun (WGS) entry which is preliminary data.</text>
</comment>
<name>A0ABT0N4I6_9GAMM</name>
<dbReference type="PANTHER" id="PTHR40457:SF1">
    <property type="entry name" value="PHOSPHOLIPASE A1"/>
    <property type="match status" value="1"/>
</dbReference>
<evidence type="ECO:0000256" key="18">
    <source>
        <dbReference type="RuleBase" id="RU366027"/>
    </source>
</evidence>
<organism evidence="19 20">
    <name type="scientific">Shewanella corallii</name>
    <dbReference type="NCBI Taxonomy" id="560080"/>
    <lineage>
        <taxon>Bacteria</taxon>
        <taxon>Pseudomonadati</taxon>
        <taxon>Pseudomonadota</taxon>
        <taxon>Gammaproteobacteria</taxon>
        <taxon>Alteromonadales</taxon>
        <taxon>Shewanellaceae</taxon>
        <taxon>Shewanella</taxon>
    </lineage>
</organism>
<evidence type="ECO:0000256" key="13">
    <source>
        <dbReference type="ARBA" id="ARBA00022837"/>
    </source>
</evidence>
<comment type="catalytic activity">
    <reaction evidence="1 18">
        <text>a 1,2-diacyl-sn-glycero-3-phosphocholine + H2O = a 2-acyl-sn-glycero-3-phosphocholine + a fatty acid + H(+)</text>
        <dbReference type="Rhea" id="RHEA:18689"/>
        <dbReference type="ChEBI" id="CHEBI:15377"/>
        <dbReference type="ChEBI" id="CHEBI:15378"/>
        <dbReference type="ChEBI" id="CHEBI:28868"/>
        <dbReference type="ChEBI" id="CHEBI:57643"/>
        <dbReference type="ChEBI" id="CHEBI:57875"/>
        <dbReference type="EC" id="3.1.1.32"/>
    </reaction>
</comment>
<proteinExistence type="inferred from homology"/>
<dbReference type="PANTHER" id="PTHR40457">
    <property type="entry name" value="PHOSPHOLIPASE A1"/>
    <property type="match status" value="1"/>
</dbReference>
<keyword evidence="9" id="KW-0812">Transmembrane</keyword>
<evidence type="ECO:0000256" key="11">
    <source>
        <dbReference type="ARBA" id="ARBA00022729"/>
    </source>
</evidence>
<comment type="similarity">
    <text evidence="3 18">Belongs to the phospholipase A1 family.</text>
</comment>
<evidence type="ECO:0000256" key="5">
    <source>
        <dbReference type="ARBA" id="ARBA00013179"/>
    </source>
</evidence>
<keyword evidence="17 18" id="KW-0998">Cell outer membrane</keyword>
<dbReference type="SUPFAM" id="SSF56931">
    <property type="entry name" value="Outer membrane phospholipase A (OMPLA)"/>
    <property type="match status" value="1"/>
</dbReference>